<gene>
    <name evidence="3" type="ORF">PR001_g3090</name>
    <name evidence="4" type="ORF">PR003_g3782</name>
</gene>
<dbReference type="InterPro" id="IPR000719">
    <property type="entry name" value="Prot_kinase_dom"/>
</dbReference>
<keyword evidence="1" id="KW-1133">Transmembrane helix</keyword>
<dbReference type="PROSITE" id="PS00108">
    <property type="entry name" value="PROTEIN_KINASE_ST"/>
    <property type="match status" value="1"/>
</dbReference>
<keyword evidence="6" id="KW-1185">Reference proteome</keyword>
<evidence type="ECO:0000259" key="2">
    <source>
        <dbReference type="PROSITE" id="PS50011"/>
    </source>
</evidence>
<feature type="transmembrane region" description="Helical" evidence="1">
    <location>
        <begin position="275"/>
        <end position="296"/>
    </location>
</feature>
<dbReference type="CDD" id="cd13999">
    <property type="entry name" value="STKc_MAP3K-like"/>
    <property type="match status" value="1"/>
</dbReference>
<dbReference type="GO" id="GO:0004674">
    <property type="term" value="F:protein serine/threonine kinase activity"/>
    <property type="evidence" value="ECO:0007669"/>
    <property type="project" value="TreeGrafter"/>
</dbReference>
<organism evidence="3 5">
    <name type="scientific">Phytophthora rubi</name>
    <dbReference type="NCBI Taxonomy" id="129364"/>
    <lineage>
        <taxon>Eukaryota</taxon>
        <taxon>Sar</taxon>
        <taxon>Stramenopiles</taxon>
        <taxon>Oomycota</taxon>
        <taxon>Peronosporomycetes</taxon>
        <taxon>Peronosporales</taxon>
        <taxon>Peronosporaceae</taxon>
        <taxon>Phytophthora</taxon>
    </lineage>
</organism>
<name>A0A6A3P361_9STRA</name>
<evidence type="ECO:0000256" key="1">
    <source>
        <dbReference type="SAM" id="Phobius"/>
    </source>
</evidence>
<comment type="caution">
    <text evidence="3">The sequence shown here is derived from an EMBL/GenBank/DDBJ whole genome shotgun (WGS) entry which is preliminary data.</text>
</comment>
<dbReference type="Proteomes" id="UP000429607">
    <property type="component" value="Unassembled WGS sequence"/>
</dbReference>
<dbReference type="PANTHER" id="PTHR44329:SF214">
    <property type="entry name" value="PROTEIN KINASE DOMAIN-CONTAINING PROTEIN"/>
    <property type="match status" value="1"/>
</dbReference>
<dbReference type="SMART" id="SM00220">
    <property type="entry name" value="S_TKc"/>
    <property type="match status" value="1"/>
</dbReference>
<dbReference type="EMBL" id="QXFT01000136">
    <property type="protein sequence ID" value="KAE9353589.1"/>
    <property type="molecule type" value="Genomic_DNA"/>
</dbReference>
<dbReference type="EMBL" id="QXFV01000112">
    <property type="protein sequence ID" value="KAE9049676.1"/>
    <property type="molecule type" value="Genomic_DNA"/>
</dbReference>
<dbReference type="PROSITE" id="PS50011">
    <property type="entry name" value="PROTEIN_KINASE_DOM"/>
    <property type="match status" value="1"/>
</dbReference>
<dbReference type="SUPFAM" id="SSF56112">
    <property type="entry name" value="Protein kinase-like (PK-like)"/>
    <property type="match status" value="1"/>
</dbReference>
<evidence type="ECO:0000313" key="4">
    <source>
        <dbReference type="EMBL" id="KAE9353589.1"/>
    </source>
</evidence>
<feature type="domain" description="Protein kinase" evidence="2">
    <location>
        <begin position="398"/>
        <end position="663"/>
    </location>
</feature>
<evidence type="ECO:0000313" key="3">
    <source>
        <dbReference type="EMBL" id="KAE9049676.1"/>
    </source>
</evidence>
<dbReference type="GO" id="GO:0005524">
    <property type="term" value="F:ATP binding"/>
    <property type="evidence" value="ECO:0007669"/>
    <property type="project" value="InterPro"/>
</dbReference>
<evidence type="ECO:0000313" key="5">
    <source>
        <dbReference type="Proteomes" id="UP000429607"/>
    </source>
</evidence>
<dbReference type="AlphaFoldDB" id="A0A6A3P361"/>
<dbReference type="InterPro" id="IPR011009">
    <property type="entry name" value="Kinase-like_dom_sf"/>
</dbReference>
<keyword evidence="1" id="KW-0472">Membrane</keyword>
<dbReference type="InterPro" id="IPR008271">
    <property type="entry name" value="Ser/Thr_kinase_AS"/>
</dbReference>
<dbReference type="InterPro" id="IPR051681">
    <property type="entry name" value="Ser/Thr_Kinases-Pseudokinases"/>
</dbReference>
<dbReference type="Pfam" id="PF00069">
    <property type="entry name" value="Pkinase"/>
    <property type="match status" value="1"/>
</dbReference>
<protein>
    <recommendedName>
        <fullName evidence="2">Protein kinase domain-containing protein</fullName>
    </recommendedName>
</protein>
<accession>A0A6A3P361</accession>
<dbReference type="Gene3D" id="3.30.200.20">
    <property type="entry name" value="Phosphorylase Kinase, domain 1"/>
    <property type="match status" value="1"/>
</dbReference>
<evidence type="ECO:0000313" key="6">
    <source>
        <dbReference type="Proteomes" id="UP000434957"/>
    </source>
</evidence>
<reference evidence="3 5" key="1">
    <citation type="submission" date="2018-09" db="EMBL/GenBank/DDBJ databases">
        <title>Genomic investigation of the strawberry pathogen Phytophthora fragariae indicates pathogenicity is determined by transcriptional variation in three key races.</title>
        <authorList>
            <person name="Adams T.M."/>
            <person name="Armitage A.D."/>
            <person name="Sobczyk M.K."/>
            <person name="Bates H.J."/>
            <person name="Dunwell J.M."/>
            <person name="Nellist C.F."/>
            <person name="Harrison R.J."/>
        </authorList>
    </citation>
    <scope>NUCLEOTIDE SEQUENCE [LARGE SCALE GENOMIC DNA]</scope>
    <source>
        <strain evidence="3 5">SCRP249</strain>
        <strain evidence="4 6">SCRP333</strain>
    </source>
</reference>
<dbReference type="Proteomes" id="UP000434957">
    <property type="component" value="Unassembled WGS sequence"/>
</dbReference>
<dbReference type="PANTHER" id="PTHR44329">
    <property type="entry name" value="SERINE/THREONINE-PROTEIN KINASE TNNI3K-RELATED"/>
    <property type="match status" value="1"/>
</dbReference>
<dbReference type="Gene3D" id="1.10.510.10">
    <property type="entry name" value="Transferase(Phosphotransferase) domain 1"/>
    <property type="match status" value="1"/>
</dbReference>
<proteinExistence type="predicted"/>
<keyword evidence="1" id="KW-0812">Transmembrane</keyword>
<sequence length="663" mass="72844">MIERLLTSASYADAVLPTTNTYFAFDGTNSDLARQLYLRAKAGANAPQFKSLSVPTAVQDRLDGLGLAWKDLPGIAKRAVLWDSGFGVTPTNDVVQIWTLSGHSMTDLAVPLVEFQDVGCVETNCTQPDNTTSWSNLYCNGDQMLRAARCVVEDFTDKSDIHLAMWETGGNPEVVPAPTVRKHAWTDESSGVQYNVVAVHTLELDDEPAYDECASSSQNGGYGSLVLPCYTTADVPDAIKSARESVQGSAWVSRWLVEDYSGGVTSGNESSGLNLAYVLPPICGVLVACGLVWLFVYSRRRRREVDESDPLEDSLIDGEGFHPLGVKDAPLPQDEFAPNQSTASTLNSSANGTIDRSAWLRSSTSSFDQDFGSGSNNTLKILLNSEFLVDQRISYESINFQRALSKGASGEVWLGEHQGQQVAVKRLLQAKAHRAGKVEEFANEIELSASLTHPNIVSFLGVAWNSLNNLVMVLEFFPLGDLQSYLEKHGDLMSWAKDKIHIAVGVGRALQYLHARTPPLIHRDLKSKNILLTKMLEPKLIDFGVSRDCQERSMTAGVGTPYWTAPEILEGNRYTEQADIYSFGVVLSELDTGKIPYYDALTSDGKKTKPFQILADVMANKLRPSFSDECPHRILRLGVACYQHDPEKRPTADQVVKMLQEAC</sequence>